<comment type="similarity">
    <text evidence="1">Belongs to the transposase IS21/IS408/IS1162 family.</text>
</comment>
<feature type="domain" description="HTH IS21-type" evidence="5">
    <location>
        <begin position="1"/>
        <end position="54"/>
    </location>
</feature>
<name>A0ABN1KQ62_CLOSU</name>
<sequence>MHEREIPIRKIARELKISRNTVRRLVRYDEEPHYKSRSYDTKIDQYQEQINIWYLSPKFNFIGTRIHRELKKLGYNGSISPIYRYLNKLKEEKNNIPLKATKRIEIPLGEQSQFDWTHYTMEIGGERIMVYCYSLVLAESRKKAILISKSCDGEAIYEAIHLLFKKVGGVTKEILIDNPKVLVESNKSGEEVNFNTNDLRLVHYLGISLNECNPYRAKTKGKVEKPFQYIEEQFVKGNKFRSMTELNESADLFIEEANNEIHRTTLRITNEFFAEELPHLNTVRREPFISCELKEK</sequence>
<dbReference type="SUPFAM" id="SSF46689">
    <property type="entry name" value="Homeodomain-like"/>
    <property type="match status" value="1"/>
</dbReference>
<feature type="domain" description="Integrase catalytic" evidence="6">
    <location>
        <begin position="103"/>
        <end position="277"/>
    </location>
</feature>
<keyword evidence="2" id="KW-0815">Transposition</keyword>
<gene>
    <name evidence="7" type="ORF">GCM10008908_21250</name>
</gene>
<evidence type="ECO:0000313" key="7">
    <source>
        <dbReference type="EMBL" id="GAA0773290.1"/>
    </source>
</evidence>
<keyword evidence="8" id="KW-1185">Reference proteome</keyword>
<comment type="caution">
    <text evidence="7">The sequence shown here is derived from an EMBL/GenBank/DDBJ whole genome shotgun (WGS) entry which is preliminary data.</text>
</comment>
<protein>
    <recommendedName>
        <fullName evidence="9">Transposase</fullName>
    </recommendedName>
</protein>
<evidence type="ECO:0000256" key="3">
    <source>
        <dbReference type="ARBA" id="ARBA00023125"/>
    </source>
</evidence>
<dbReference type="InterPro" id="IPR012337">
    <property type="entry name" value="RNaseH-like_sf"/>
</dbReference>
<dbReference type="RefSeq" id="WP_343826266.1">
    <property type="nucleotide sequence ID" value="NZ_BAAACI010000006.1"/>
</dbReference>
<accession>A0ABN1KQ62</accession>
<dbReference type="Proteomes" id="UP001501047">
    <property type="component" value="Unassembled WGS sequence"/>
</dbReference>
<keyword evidence="4" id="KW-0233">DNA recombination</keyword>
<dbReference type="PROSITE" id="PS50531">
    <property type="entry name" value="HTH_IS21"/>
    <property type="match status" value="1"/>
</dbReference>
<evidence type="ECO:0008006" key="9">
    <source>
        <dbReference type="Google" id="ProtNLM"/>
    </source>
</evidence>
<dbReference type="NCBIfam" id="NF033546">
    <property type="entry name" value="transpos_IS21"/>
    <property type="match status" value="1"/>
</dbReference>
<evidence type="ECO:0000256" key="2">
    <source>
        <dbReference type="ARBA" id="ARBA00022578"/>
    </source>
</evidence>
<proteinExistence type="inferred from homology"/>
<dbReference type="InterPro" id="IPR009057">
    <property type="entry name" value="Homeodomain-like_sf"/>
</dbReference>
<organism evidence="7 8">
    <name type="scientific">Clostridium subterminale</name>
    <dbReference type="NCBI Taxonomy" id="1550"/>
    <lineage>
        <taxon>Bacteria</taxon>
        <taxon>Bacillati</taxon>
        <taxon>Bacillota</taxon>
        <taxon>Clostridia</taxon>
        <taxon>Eubacteriales</taxon>
        <taxon>Clostridiaceae</taxon>
        <taxon>Clostridium</taxon>
    </lineage>
</organism>
<evidence type="ECO:0000259" key="5">
    <source>
        <dbReference type="PROSITE" id="PS50531"/>
    </source>
</evidence>
<reference evidence="7 8" key="1">
    <citation type="journal article" date="2019" name="Int. J. Syst. Evol. Microbiol.">
        <title>The Global Catalogue of Microorganisms (GCM) 10K type strain sequencing project: providing services to taxonomists for standard genome sequencing and annotation.</title>
        <authorList>
            <consortium name="The Broad Institute Genomics Platform"/>
            <consortium name="The Broad Institute Genome Sequencing Center for Infectious Disease"/>
            <person name="Wu L."/>
            <person name="Ma J."/>
        </authorList>
    </citation>
    <scope>NUCLEOTIDE SEQUENCE [LARGE SCALE GENOMIC DNA]</scope>
    <source>
        <strain evidence="7 8">JCM 1417</strain>
    </source>
</reference>
<dbReference type="SUPFAM" id="SSF53098">
    <property type="entry name" value="Ribonuclease H-like"/>
    <property type="match status" value="1"/>
</dbReference>
<dbReference type="InterPro" id="IPR017894">
    <property type="entry name" value="HTH_IS21_transposase_type"/>
</dbReference>
<keyword evidence="3" id="KW-0238">DNA-binding</keyword>
<evidence type="ECO:0000256" key="4">
    <source>
        <dbReference type="ARBA" id="ARBA00023172"/>
    </source>
</evidence>
<dbReference type="InterPro" id="IPR036397">
    <property type="entry name" value="RNaseH_sf"/>
</dbReference>
<evidence type="ECO:0000259" key="6">
    <source>
        <dbReference type="PROSITE" id="PS50994"/>
    </source>
</evidence>
<dbReference type="Gene3D" id="3.30.420.10">
    <property type="entry name" value="Ribonuclease H-like superfamily/Ribonuclease H"/>
    <property type="match status" value="1"/>
</dbReference>
<dbReference type="PANTHER" id="PTHR35004:SF7">
    <property type="entry name" value="INTEGRASE PROTEIN"/>
    <property type="match status" value="1"/>
</dbReference>
<dbReference type="PANTHER" id="PTHR35004">
    <property type="entry name" value="TRANSPOSASE RV3428C-RELATED"/>
    <property type="match status" value="1"/>
</dbReference>
<dbReference type="InterPro" id="IPR001584">
    <property type="entry name" value="Integrase_cat-core"/>
</dbReference>
<dbReference type="PROSITE" id="PS50994">
    <property type="entry name" value="INTEGRASE"/>
    <property type="match status" value="1"/>
</dbReference>
<evidence type="ECO:0000313" key="8">
    <source>
        <dbReference type="Proteomes" id="UP001501047"/>
    </source>
</evidence>
<evidence type="ECO:0000256" key="1">
    <source>
        <dbReference type="ARBA" id="ARBA00009277"/>
    </source>
</evidence>
<dbReference type="EMBL" id="BAAACI010000006">
    <property type="protein sequence ID" value="GAA0773290.1"/>
    <property type="molecule type" value="Genomic_DNA"/>
</dbReference>